<protein>
    <submittedName>
        <fullName evidence="1">Uncharacterized protein</fullName>
    </submittedName>
</protein>
<dbReference type="AlphaFoldDB" id="A0A151P2Q3"/>
<dbReference type="InterPro" id="IPR036691">
    <property type="entry name" value="Endo/exonu/phosph_ase_sf"/>
</dbReference>
<evidence type="ECO:0000313" key="1">
    <source>
        <dbReference type="EMBL" id="KYO43344.1"/>
    </source>
</evidence>
<dbReference type="InterPro" id="IPR027124">
    <property type="entry name" value="Swc5/CFDP1/2"/>
</dbReference>
<dbReference type="STRING" id="8496.A0A151P2Q3"/>
<evidence type="ECO:0000313" key="2">
    <source>
        <dbReference type="Proteomes" id="UP000050525"/>
    </source>
</evidence>
<dbReference type="PANTHER" id="PTHR23227">
    <property type="entry name" value="BUCENTAUR RELATED"/>
    <property type="match status" value="1"/>
</dbReference>
<comment type="caution">
    <text evidence="1">The sequence shown here is derived from an EMBL/GenBank/DDBJ whole genome shotgun (WGS) entry which is preliminary data.</text>
</comment>
<dbReference type="Gene3D" id="3.60.10.10">
    <property type="entry name" value="Endonuclease/exonuclease/phosphatase"/>
    <property type="match status" value="1"/>
</dbReference>
<dbReference type="PANTHER" id="PTHR23227:SF67">
    <property type="entry name" value="CRANIOFACIAL DEVELOPMENT PROTEIN 2-LIKE"/>
    <property type="match status" value="1"/>
</dbReference>
<reference evidence="1 2" key="1">
    <citation type="journal article" date="2012" name="Genome Biol.">
        <title>Sequencing three crocodilian genomes to illuminate the evolution of archosaurs and amniotes.</title>
        <authorList>
            <person name="St John J.A."/>
            <person name="Braun E.L."/>
            <person name="Isberg S.R."/>
            <person name="Miles L.G."/>
            <person name="Chong A.Y."/>
            <person name="Gongora J."/>
            <person name="Dalzell P."/>
            <person name="Moran C."/>
            <person name="Bed'hom B."/>
            <person name="Abzhanov A."/>
            <person name="Burgess S.C."/>
            <person name="Cooksey A.M."/>
            <person name="Castoe T.A."/>
            <person name="Crawford N.G."/>
            <person name="Densmore L.D."/>
            <person name="Drew J.C."/>
            <person name="Edwards S.V."/>
            <person name="Faircloth B.C."/>
            <person name="Fujita M.K."/>
            <person name="Greenwold M.J."/>
            <person name="Hoffmann F.G."/>
            <person name="Howard J.M."/>
            <person name="Iguchi T."/>
            <person name="Janes D.E."/>
            <person name="Khan S.Y."/>
            <person name="Kohno S."/>
            <person name="de Koning A.J."/>
            <person name="Lance S.L."/>
            <person name="McCarthy F.M."/>
            <person name="McCormack J.E."/>
            <person name="Merchant M.E."/>
            <person name="Peterson D.G."/>
            <person name="Pollock D.D."/>
            <person name="Pourmand N."/>
            <person name="Raney B.J."/>
            <person name="Roessler K.A."/>
            <person name="Sanford J.R."/>
            <person name="Sawyer R.H."/>
            <person name="Schmidt C.J."/>
            <person name="Triplett E.W."/>
            <person name="Tuberville T.D."/>
            <person name="Venegas-Anaya M."/>
            <person name="Howard J.T."/>
            <person name="Jarvis E.D."/>
            <person name="Guillette L.J.Jr."/>
            <person name="Glenn T.C."/>
            <person name="Green R.E."/>
            <person name="Ray D.A."/>
        </authorList>
    </citation>
    <scope>NUCLEOTIDE SEQUENCE [LARGE SCALE GENOMIC DNA]</scope>
    <source>
        <strain evidence="1">KSC_2009_1</strain>
    </source>
</reference>
<sequence length="146" mass="16057">MNRGYMVSDLLLQCSTPLASINERIMRLDVNTNLGTMTLLSIYRPTVNYSKQQKDEFNSQLEQIIKKVPTSNRLTVLNDFSGHVGKDLVHCRHITGKYGTGSLNENGQCVLELCASSELIVSNVYFAGSSCTNVTCQDTGISLTSS</sequence>
<keyword evidence="2" id="KW-1185">Reference proteome</keyword>
<gene>
    <name evidence="1" type="ORF">Y1Q_0017622</name>
</gene>
<accession>A0A151P2Q3</accession>
<organism evidence="1 2">
    <name type="scientific">Alligator mississippiensis</name>
    <name type="common">American alligator</name>
    <dbReference type="NCBI Taxonomy" id="8496"/>
    <lineage>
        <taxon>Eukaryota</taxon>
        <taxon>Metazoa</taxon>
        <taxon>Chordata</taxon>
        <taxon>Craniata</taxon>
        <taxon>Vertebrata</taxon>
        <taxon>Euteleostomi</taxon>
        <taxon>Archelosauria</taxon>
        <taxon>Archosauria</taxon>
        <taxon>Crocodylia</taxon>
        <taxon>Alligatoridae</taxon>
        <taxon>Alligatorinae</taxon>
        <taxon>Alligator</taxon>
    </lineage>
</organism>
<proteinExistence type="predicted"/>
<dbReference type="Proteomes" id="UP000050525">
    <property type="component" value="Unassembled WGS sequence"/>
</dbReference>
<dbReference type="EMBL" id="AKHW03001210">
    <property type="protein sequence ID" value="KYO43344.1"/>
    <property type="molecule type" value="Genomic_DNA"/>
</dbReference>
<name>A0A151P2Q3_ALLMI</name>